<organism evidence="1 2">
    <name type="scientific">Araneus ventricosus</name>
    <name type="common">Orbweaver spider</name>
    <name type="synonym">Epeira ventricosa</name>
    <dbReference type="NCBI Taxonomy" id="182803"/>
    <lineage>
        <taxon>Eukaryota</taxon>
        <taxon>Metazoa</taxon>
        <taxon>Ecdysozoa</taxon>
        <taxon>Arthropoda</taxon>
        <taxon>Chelicerata</taxon>
        <taxon>Arachnida</taxon>
        <taxon>Araneae</taxon>
        <taxon>Araneomorphae</taxon>
        <taxon>Entelegynae</taxon>
        <taxon>Araneoidea</taxon>
        <taxon>Araneidae</taxon>
        <taxon>Araneus</taxon>
    </lineage>
</organism>
<accession>A0A4Y2B920</accession>
<proteinExistence type="predicted"/>
<name>A0A4Y2B920_ARAVE</name>
<evidence type="ECO:0000313" key="1">
    <source>
        <dbReference type="EMBL" id="GBL87825.1"/>
    </source>
</evidence>
<evidence type="ECO:0000313" key="2">
    <source>
        <dbReference type="Proteomes" id="UP000499080"/>
    </source>
</evidence>
<gene>
    <name evidence="1" type="ORF">AVEN_192011_1</name>
</gene>
<dbReference type="EMBL" id="BGPR01000056">
    <property type="protein sequence ID" value="GBL87825.1"/>
    <property type="molecule type" value="Genomic_DNA"/>
</dbReference>
<sequence>MTRATPEMATPSTNFAPHRLRVLKPRLYLQATTAPLGETKFIFGERVKNQEGYSLYLHCTEDTAQFPFLKLGTEPIVGSYLTMMRSRKISN</sequence>
<dbReference type="AlphaFoldDB" id="A0A4Y2B920"/>
<protein>
    <submittedName>
        <fullName evidence="1">Uncharacterized protein</fullName>
    </submittedName>
</protein>
<dbReference type="Proteomes" id="UP000499080">
    <property type="component" value="Unassembled WGS sequence"/>
</dbReference>
<keyword evidence="2" id="KW-1185">Reference proteome</keyword>
<comment type="caution">
    <text evidence="1">The sequence shown here is derived from an EMBL/GenBank/DDBJ whole genome shotgun (WGS) entry which is preliminary data.</text>
</comment>
<reference evidence="1 2" key="1">
    <citation type="journal article" date="2019" name="Sci. Rep.">
        <title>Orb-weaving spider Araneus ventricosus genome elucidates the spidroin gene catalogue.</title>
        <authorList>
            <person name="Kono N."/>
            <person name="Nakamura H."/>
            <person name="Ohtoshi R."/>
            <person name="Moran D.A.P."/>
            <person name="Shinohara A."/>
            <person name="Yoshida Y."/>
            <person name="Fujiwara M."/>
            <person name="Mori M."/>
            <person name="Tomita M."/>
            <person name="Arakawa K."/>
        </authorList>
    </citation>
    <scope>NUCLEOTIDE SEQUENCE [LARGE SCALE GENOMIC DNA]</scope>
</reference>